<dbReference type="PROSITE" id="PS50181">
    <property type="entry name" value="FBOX"/>
    <property type="match status" value="1"/>
</dbReference>
<keyword evidence="3" id="KW-1185">Reference proteome</keyword>
<evidence type="ECO:0000313" key="2">
    <source>
        <dbReference type="EMBL" id="KAJ4848958.1"/>
    </source>
</evidence>
<dbReference type="CDD" id="cd22160">
    <property type="entry name" value="F-box_AtFBL13-like"/>
    <property type="match status" value="1"/>
</dbReference>
<reference evidence="2" key="2">
    <citation type="journal article" date="2023" name="Plants (Basel)">
        <title>Annotation of the Turnera subulata (Passifloraceae) Draft Genome Reveals the S-Locus Evolved after the Divergence of Turneroideae from Passifloroideae in a Stepwise Manner.</title>
        <authorList>
            <person name="Henning P.M."/>
            <person name="Roalson E.H."/>
            <person name="Mir W."/>
            <person name="McCubbin A.G."/>
            <person name="Shore J.S."/>
        </authorList>
    </citation>
    <scope>NUCLEOTIDE SEQUENCE</scope>
    <source>
        <strain evidence="2">F60SS</strain>
    </source>
</reference>
<name>A0A9Q0GEX0_9ROSI</name>
<dbReference type="InterPro" id="IPR036047">
    <property type="entry name" value="F-box-like_dom_sf"/>
</dbReference>
<dbReference type="SMART" id="SM00256">
    <property type="entry name" value="FBOX"/>
    <property type="match status" value="1"/>
</dbReference>
<dbReference type="EMBL" id="JAKUCV010000742">
    <property type="protein sequence ID" value="KAJ4848958.1"/>
    <property type="molecule type" value="Genomic_DNA"/>
</dbReference>
<comment type="caution">
    <text evidence="2">The sequence shown here is derived from an EMBL/GenBank/DDBJ whole genome shotgun (WGS) entry which is preliminary data.</text>
</comment>
<dbReference type="InterPro" id="IPR032675">
    <property type="entry name" value="LRR_dom_sf"/>
</dbReference>
<dbReference type="InterPro" id="IPR053197">
    <property type="entry name" value="F-box_SCFL_complex_component"/>
</dbReference>
<sequence length="365" mass="41399">MGSPRRKRTQITTEWAGGEEEVDRLSNLPDEIIHHILSFLDDTPSAVKTCVLSKRWKHLWTSIPDLSFHHVNWAFLIHTFLRRDPNTKLHSLRLYICSDYALYSGVDGVALRNWAVDNAVRYGVRHIDLYHRDYIDRCPVPSALLGCRTLKTLTLRHLDVSDLLLSSSCFGGVTDLCLEDCVFNGCFCVSGIFPNVVNLRLLHLEVVNGVMEVSGTLQLVYLDMVGLVCDKVKLSAPNLRGFRYSDNGSVINDFFDIDLPSLRRAEVLLYEDGKADRVFKLLYGIRSVESLAISIGTLEALDKARLLKHQTSSFSKLTFLKLLVSPNKCRRVVRKEIKAYLLSGTPRSQRVDVVVDRLPYYPAED</sequence>
<dbReference type="Gene3D" id="3.80.10.10">
    <property type="entry name" value="Ribonuclease Inhibitor"/>
    <property type="match status" value="1"/>
</dbReference>
<protein>
    <recommendedName>
        <fullName evidence="1">F-box domain-containing protein</fullName>
    </recommendedName>
</protein>
<dbReference type="SUPFAM" id="SSF81383">
    <property type="entry name" value="F-box domain"/>
    <property type="match status" value="1"/>
</dbReference>
<evidence type="ECO:0000259" key="1">
    <source>
        <dbReference type="PROSITE" id="PS50181"/>
    </source>
</evidence>
<dbReference type="AlphaFoldDB" id="A0A9Q0GEX0"/>
<organism evidence="2 3">
    <name type="scientific">Turnera subulata</name>
    <dbReference type="NCBI Taxonomy" id="218843"/>
    <lineage>
        <taxon>Eukaryota</taxon>
        <taxon>Viridiplantae</taxon>
        <taxon>Streptophyta</taxon>
        <taxon>Embryophyta</taxon>
        <taxon>Tracheophyta</taxon>
        <taxon>Spermatophyta</taxon>
        <taxon>Magnoliopsida</taxon>
        <taxon>eudicotyledons</taxon>
        <taxon>Gunneridae</taxon>
        <taxon>Pentapetalae</taxon>
        <taxon>rosids</taxon>
        <taxon>fabids</taxon>
        <taxon>Malpighiales</taxon>
        <taxon>Passifloraceae</taxon>
        <taxon>Turnera</taxon>
    </lineage>
</organism>
<feature type="domain" description="F-box" evidence="1">
    <location>
        <begin position="22"/>
        <end position="71"/>
    </location>
</feature>
<dbReference type="OrthoDB" id="1848700at2759"/>
<dbReference type="PANTHER" id="PTHR34223:SF51">
    <property type="entry name" value="OS06G0556300 PROTEIN"/>
    <property type="match status" value="1"/>
</dbReference>
<dbReference type="InterPro" id="IPR001810">
    <property type="entry name" value="F-box_dom"/>
</dbReference>
<dbReference type="Proteomes" id="UP001141552">
    <property type="component" value="Unassembled WGS sequence"/>
</dbReference>
<evidence type="ECO:0000313" key="3">
    <source>
        <dbReference type="Proteomes" id="UP001141552"/>
    </source>
</evidence>
<reference evidence="2" key="1">
    <citation type="submission" date="2022-02" db="EMBL/GenBank/DDBJ databases">
        <authorList>
            <person name="Henning P.M."/>
            <person name="McCubbin A.G."/>
            <person name="Shore J.S."/>
        </authorList>
    </citation>
    <scope>NUCLEOTIDE SEQUENCE</scope>
    <source>
        <strain evidence="2">F60SS</strain>
        <tissue evidence="2">Leaves</tissue>
    </source>
</reference>
<dbReference type="PANTHER" id="PTHR34223">
    <property type="entry name" value="OS11G0201299 PROTEIN"/>
    <property type="match status" value="1"/>
</dbReference>
<proteinExistence type="predicted"/>
<accession>A0A9Q0GEX0</accession>
<dbReference type="SUPFAM" id="SSF52058">
    <property type="entry name" value="L domain-like"/>
    <property type="match status" value="1"/>
</dbReference>
<dbReference type="Pfam" id="PF00646">
    <property type="entry name" value="F-box"/>
    <property type="match status" value="1"/>
</dbReference>
<dbReference type="InterPro" id="IPR053781">
    <property type="entry name" value="F-box_AtFBL13-like"/>
</dbReference>
<gene>
    <name evidence="2" type="ORF">Tsubulata_034816</name>
</gene>